<feature type="transmembrane region" description="Helical" evidence="6">
    <location>
        <begin position="403"/>
        <end position="424"/>
    </location>
</feature>
<dbReference type="AlphaFoldDB" id="A0A4R2P022"/>
<feature type="transmembrane region" description="Helical" evidence="6">
    <location>
        <begin position="345"/>
        <end position="364"/>
    </location>
</feature>
<dbReference type="InterPro" id="IPR050833">
    <property type="entry name" value="Poly_Biosynth_Transport"/>
</dbReference>
<feature type="transmembrane region" description="Helical" evidence="6">
    <location>
        <begin position="370"/>
        <end position="391"/>
    </location>
</feature>
<feature type="transmembrane region" description="Helical" evidence="6">
    <location>
        <begin position="278"/>
        <end position="296"/>
    </location>
</feature>
<protein>
    <submittedName>
        <fullName evidence="7">Polysaccharide biosynthesis protein</fullName>
    </submittedName>
</protein>
<dbReference type="GO" id="GO:0005886">
    <property type="term" value="C:plasma membrane"/>
    <property type="evidence" value="ECO:0007669"/>
    <property type="project" value="UniProtKB-SubCell"/>
</dbReference>
<keyword evidence="5 6" id="KW-0472">Membrane</keyword>
<name>A0A4R2P022_9FLAO</name>
<feature type="transmembrane region" description="Helical" evidence="6">
    <location>
        <begin position="135"/>
        <end position="154"/>
    </location>
</feature>
<comment type="subcellular location">
    <subcellularLocation>
        <location evidence="1">Cell membrane</location>
        <topology evidence="1">Multi-pass membrane protein</topology>
    </subcellularLocation>
</comment>
<keyword evidence="4 6" id="KW-1133">Transmembrane helix</keyword>
<reference evidence="7 8" key="1">
    <citation type="submission" date="2019-03" db="EMBL/GenBank/DDBJ databases">
        <title>Genomic Encyclopedia of Type Strains, Phase IV (KMG-IV): sequencing the most valuable type-strain genomes for metagenomic binning, comparative biology and taxonomic classification.</title>
        <authorList>
            <person name="Goeker M."/>
        </authorList>
    </citation>
    <scope>NUCLEOTIDE SEQUENCE [LARGE SCALE GENOMIC DNA]</scope>
    <source>
        <strain evidence="7 8">DSM 14836</strain>
    </source>
</reference>
<dbReference type="PANTHER" id="PTHR30250:SF11">
    <property type="entry name" value="O-ANTIGEN TRANSPORTER-RELATED"/>
    <property type="match status" value="1"/>
</dbReference>
<feature type="transmembrane region" description="Helical" evidence="6">
    <location>
        <begin position="166"/>
        <end position="184"/>
    </location>
</feature>
<evidence type="ECO:0000313" key="8">
    <source>
        <dbReference type="Proteomes" id="UP000294564"/>
    </source>
</evidence>
<sequence>MKLGYKKHLSVFIFYSLANALNKGLSILALPILSGFLSIDEFGIWSLSHVSLVVIAPLISFNGYASILREGVGNKELAWSVLKKYLKVTLLISLPIVLLGAFYFYSWIFLTLLLASAEAFQTLLLGWYRSQDKHISYFLISLIKITSIVLAIYLLNDVNLISILQYQLYISTTLLLFFLIMILLQNNKLVGVDFNVRDIFVFSILLIPHNVSLWILSSSDRFIIKSLVGEYLLGIYSICYSIGLVIMLLNTGIAMVLPNYIIKSYTIYMKKSVRFKLIIAYSFLVMILNILIFITVKYFKNYFEFLQPLTNEFTSVILWVINGLYLLGIYYFYSNILFYQRKAKLISGSTLTVGLINIGLTLFFVPTYGIFGAAITTFISYLIYLIFVFYFAQTIEKKLRQDILPLSLLIIVTLVVNYGFFNFIHS</sequence>
<evidence type="ECO:0000256" key="2">
    <source>
        <dbReference type="ARBA" id="ARBA00022475"/>
    </source>
</evidence>
<evidence type="ECO:0000313" key="7">
    <source>
        <dbReference type="EMBL" id="TCP27959.1"/>
    </source>
</evidence>
<feature type="transmembrane region" description="Helical" evidence="6">
    <location>
        <begin position="109"/>
        <end position="128"/>
    </location>
</feature>
<keyword evidence="3 6" id="KW-0812">Transmembrane</keyword>
<feature type="transmembrane region" description="Helical" evidence="6">
    <location>
        <begin position="42"/>
        <end position="64"/>
    </location>
</feature>
<evidence type="ECO:0000256" key="6">
    <source>
        <dbReference type="SAM" id="Phobius"/>
    </source>
</evidence>
<dbReference type="PANTHER" id="PTHR30250">
    <property type="entry name" value="PST FAMILY PREDICTED COLANIC ACID TRANSPORTER"/>
    <property type="match status" value="1"/>
</dbReference>
<dbReference type="Proteomes" id="UP000294564">
    <property type="component" value="Unassembled WGS sequence"/>
</dbReference>
<comment type="caution">
    <text evidence="7">The sequence shown here is derived from an EMBL/GenBank/DDBJ whole genome shotgun (WGS) entry which is preliminary data.</text>
</comment>
<dbReference type="OrthoDB" id="9814608at2"/>
<evidence type="ECO:0000256" key="1">
    <source>
        <dbReference type="ARBA" id="ARBA00004651"/>
    </source>
</evidence>
<gene>
    <name evidence="7" type="ORF">EV195_101118</name>
</gene>
<feature type="transmembrane region" description="Helical" evidence="6">
    <location>
        <begin position="12"/>
        <end position="36"/>
    </location>
</feature>
<dbReference type="RefSeq" id="WP_132791404.1">
    <property type="nucleotide sequence ID" value="NZ_SLXM01000001.1"/>
</dbReference>
<keyword evidence="2" id="KW-1003">Cell membrane</keyword>
<accession>A0A4R2P022</accession>
<evidence type="ECO:0000256" key="3">
    <source>
        <dbReference type="ARBA" id="ARBA00022692"/>
    </source>
</evidence>
<feature type="transmembrane region" description="Helical" evidence="6">
    <location>
        <begin position="235"/>
        <end position="257"/>
    </location>
</feature>
<feature type="transmembrane region" description="Helical" evidence="6">
    <location>
        <begin position="85"/>
        <end position="103"/>
    </location>
</feature>
<organism evidence="7 8">
    <name type="scientific">Tenacibaculum skagerrakense</name>
    <dbReference type="NCBI Taxonomy" id="186571"/>
    <lineage>
        <taxon>Bacteria</taxon>
        <taxon>Pseudomonadati</taxon>
        <taxon>Bacteroidota</taxon>
        <taxon>Flavobacteriia</taxon>
        <taxon>Flavobacteriales</taxon>
        <taxon>Flavobacteriaceae</taxon>
        <taxon>Tenacibaculum</taxon>
    </lineage>
</organism>
<evidence type="ECO:0000256" key="5">
    <source>
        <dbReference type="ARBA" id="ARBA00023136"/>
    </source>
</evidence>
<feature type="transmembrane region" description="Helical" evidence="6">
    <location>
        <begin position="316"/>
        <end position="333"/>
    </location>
</feature>
<dbReference type="EMBL" id="SLXM01000001">
    <property type="protein sequence ID" value="TCP27959.1"/>
    <property type="molecule type" value="Genomic_DNA"/>
</dbReference>
<keyword evidence="8" id="KW-1185">Reference proteome</keyword>
<proteinExistence type="predicted"/>
<feature type="transmembrane region" description="Helical" evidence="6">
    <location>
        <begin position="196"/>
        <end position="215"/>
    </location>
</feature>
<evidence type="ECO:0000256" key="4">
    <source>
        <dbReference type="ARBA" id="ARBA00022989"/>
    </source>
</evidence>